<keyword evidence="7 11" id="KW-0067">ATP-binding</keyword>
<keyword evidence="9 11" id="KW-1133">Transmembrane helix</keyword>
<dbReference type="GO" id="GO:0005886">
    <property type="term" value="C:plasma membrane"/>
    <property type="evidence" value="ECO:0007669"/>
    <property type="project" value="UniProtKB-SubCell"/>
</dbReference>
<organism evidence="14 15">
    <name type="scientific">Piscinibacter sakaiensis</name>
    <name type="common">Ideonella sakaiensis</name>
    <dbReference type="NCBI Taxonomy" id="1547922"/>
    <lineage>
        <taxon>Bacteria</taxon>
        <taxon>Pseudomonadati</taxon>
        <taxon>Pseudomonadota</taxon>
        <taxon>Betaproteobacteria</taxon>
        <taxon>Burkholderiales</taxon>
        <taxon>Sphaerotilaceae</taxon>
        <taxon>Piscinibacter</taxon>
    </lineage>
</organism>
<feature type="region of interest" description="Disordered" evidence="12">
    <location>
        <begin position="356"/>
        <end position="375"/>
    </location>
</feature>
<feature type="transmembrane region" description="Helical" evidence="11">
    <location>
        <begin position="424"/>
        <end position="446"/>
    </location>
</feature>
<evidence type="ECO:0000256" key="12">
    <source>
        <dbReference type="SAM" id="MobiDB-lite"/>
    </source>
</evidence>
<reference evidence="14 15" key="2">
    <citation type="journal article" date="2016" name="Science">
        <title>A bacterium that degrades and assimilates poly(ethylene terephthalate).</title>
        <authorList>
            <person name="Yoshida S."/>
            <person name="Hiraga K."/>
            <person name="Takehana T."/>
            <person name="Taniguchi I."/>
            <person name="Yamaji H."/>
            <person name="Maeda Y."/>
            <person name="Toyohara K."/>
            <person name="Miyamoto K."/>
            <person name="Kimura Y."/>
            <person name="Oda K."/>
        </authorList>
    </citation>
    <scope>NUCLEOTIDE SEQUENCE [LARGE SCALE GENOMIC DNA]</scope>
    <source>
        <strain evidence="15">NBRC 110686 / TISTR 2288 / 201-F6</strain>
    </source>
</reference>
<keyword evidence="6 11" id="KW-0547">Nucleotide-binding</keyword>
<keyword evidence="3 11" id="KW-1003">Cell membrane</keyword>
<dbReference type="CDD" id="cd00371">
    <property type="entry name" value="HMA"/>
    <property type="match status" value="2"/>
</dbReference>
<dbReference type="GO" id="GO:0043682">
    <property type="term" value="F:P-type divalent copper transporter activity"/>
    <property type="evidence" value="ECO:0007669"/>
    <property type="project" value="TreeGrafter"/>
</dbReference>
<dbReference type="InterPro" id="IPR036163">
    <property type="entry name" value="HMA_dom_sf"/>
</dbReference>
<dbReference type="Pfam" id="PF00702">
    <property type="entry name" value="Hydrolase"/>
    <property type="match status" value="1"/>
</dbReference>
<dbReference type="PROSITE" id="PS50846">
    <property type="entry name" value="HMA_2"/>
    <property type="match status" value="2"/>
</dbReference>
<sequence>MAGGAAAMATLDLPIEGMSCAACAGRVERALQAVPGVAAVSVNPVTERARVGLAAPPAAPLLAALRQAVAEAGYAVPVQRTDLALADLSCAACVSRVEKALLRVPGVLSAEVNLATERAAVTHLATLSPDPLLAAVRAAGYGAEPVARPGGDAGDGSGGGGSPVPARPAGAGAGAVPEALPVVLGLLLTLPLLAPMLLAPWGVHPLPGLWQWLLATPVQFLLGARFYRAGWRALRAGSGNMDLLVALGTSAAYGLSVFLWWRHAGGAHEPHYYFESSAAVISLVLLGKWMERRAKCQTAAAIRALEALRPDTARLRREGRVVEVPLAQLRVGDVVEVRPGDRVPVDGEVIEGRSHADESLVTGESRPVPKAPGERVTGGSVNAEGLLAVRTTAVGAETTLARIVRLVESAQASKAPIQRQVDRVSAVFVPVVLALALLTAVGWLLAGAGAEAATIHAVTVLVIACPCALGLATPTALLVGTGLAARHGILVRDAEALETAHRVTTVVFDKTGTLTLGRPALVGAWPVPGADVAALLRDAAALQAGSTHPLARAVLEAAAAAGPAAAPAPVLREGRALPGRGVAGAVDGRPLALGSSRLLQERGLAAGPLAARAQALEDEGRSVSWLIDDGPVPALRGLLAFGDTLAPSARPALARLRARGLRTVLLSGDNAGSARAVAEALGLDEVQAPVLPADKAARVQALRERGEVVAFVGDGINDGPALAAASVGFAIAGGADVATETAAITLMHGDLRRVADALDISRRTHAKIRQGLFWAFFYNVAGLPLAAFGVLGPVVAGAAMAFSSVSVVLNALSLRRWRPAPQEPADEVPAAAAGALREASR</sequence>
<evidence type="ECO:0000256" key="10">
    <source>
        <dbReference type="ARBA" id="ARBA00023136"/>
    </source>
</evidence>
<dbReference type="AlphaFoldDB" id="A0A0K8P870"/>
<dbReference type="SUPFAM" id="SSF81653">
    <property type="entry name" value="Calcium ATPase, transduction domain A"/>
    <property type="match status" value="1"/>
</dbReference>
<name>A0A0K8P870_PISS1</name>
<evidence type="ECO:0000313" key="14">
    <source>
        <dbReference type="EMBL" id="GAP38694.1"/>
    </source>
</evidence>
<comment type="similarity">
    <text evidence="2 11">Belongs to the cation transport ATPase (P-type) (TC 3.A.3) family. Type IB subfamily.</text>
</comment>
<feature type="transmembrane region" description="Helical" evidence="11">
    <location>
        <begin position="209"/>
        <end position="227"/>
    </location>
</feature>
<keyword evidence="10 11" id="KW-0472">Membrane</keyword>
<dbReference type="InterPro" id="IPR023298">
    <property type="entry name" value="ATPase_P-typ_TM_dom_sf"/>
</dbReference>
<keyword evidence="14" id="KW-0378">Hydrolase</keyword>
<feature type="domain" description="HMA" evidence="13">
    <location>
        <begin position="79"/>
        <end position="144"/>
    </location>
</feature>
<dbReference type="Pfam" id="PF00403">
    <property type="entry name" value="HMA"/>
    <property type="match status" value="2"/>
</dbReference>
<dbReference type="GO" id="GO:0005507">
    <property type="term" value="F:copper ion binding"/>
    <property type="evidence" value="ECO:0007669"/>
    <property type="project" value="TreeGrafter"/>
</dbReference>
<dbReference type="InterPro" id="IPR036412">
    <property type="entry name" value="HAD-like_sf"/>
</dbReference>
<reference evidence="15" key="1">
    <citation type="submission" date="2015-07" db="EMBL/GenBank/DDBJ databases">
        <title>Discovery of a poly(ethylene terephthalate assimilation.</title>
        <authorList>
            <person name="Yoshida S."/>
            <person name="Hiraga K."/>
            <person name="Takehana T."/>
            <person name="Taniguchi I."/>
            <person name="Yamaji H."/>
            <person name="Maeda Y."/>
            <person name="Toyohara K."/>
            <person name="Miyamoto K."/>
            <person name="Kimura Y."/>
            <person name="Oda K."/>
        </authorList>
    </citation>
    <scope>NUCLEOTIDE SEQUENCE [LARGE SCALE GENOMIC DNA]</scope>
    <source>
        <strain evidence="15">NBRC 110686 / TISTR 2288 / 201-F6</strain>
    </source>
</reference>
<dbReference type="Pfam" id="PF00122">
    <property type="entry name" value="E1-E2_ATPase"/>
    <property type="match status" value="1"/>
</dbReference>
<keyword evidence="5 11" id="KW-0479">Metal-binding</keyword>
<dbReference type="EC" id="3.6.3.5" evidence="14"/>
<evidence type="ECO:0000256" key="6">
    <source>
        <dbReference type="ARBA" id="ARBA00022741"/>
    </source>
</evidence>
<dbReference type="SUPFAM" id="SSF56784">
    <property type="entry name" value="HAD-like"/>
    <property type="match status" value="1"/>
</dbReference>
<evidence type="ECO:0000256" key="3">
    <source>
        <dbReference type="ARBA" id="ARBA00022475"/>
    </source>
</evidence>
<evidence type="ECO:0000256" key="2">
    <source>
        <dbReference type="ARBA" id="ARBA00006024"/>
    </source>
</evidence>
<dbReference type="PRINTS" id="PR00943">
    <property type="entry name" value="CUATPASE"/>
</dbReference>
<feature type="transmembrane region" description="Helical" evidence="11">
    <location>
        <begin position="272"/>
        <end position="290"/>
    </location>
</feature>
<dbReference type="InterPro" id="IPR059000">
    <property type="entry name" value="ATPase_P-type_domA"/>
</dbReference>
<evidence type="ECO:0000256" key="9">
    <source>
        <dbReference type="ARBA" id="ARBA00022989"/>
    </source>
</evidence>
<dbReference type="InterPro" id="IPR017969">
    <property type="entry name" value="Heavy-metal-associated_CS"/>
</dbReference>
<dbReference type="SFLD" id="SFLDS00003">
    <property type="entry name" value="Haloacid_Dehalogenase"/>
    <property type="match status" value="1"/>
</dbReference>
<accession>A0A0K8P870</accession>
<dbReference type="InterPro" id="IPR008250">
    <property type="entry name" value="ATPase_P-typ_transduc_dom_A_sf"/>
</dbReference>
<dbReference type="Gene3D" id="2.70.150.10">
    <property type="entry name" value="Calcium-transporting ATPase, cytoplasmic transduction domain A"/>
    <property type="match status" value="1"/>
</dbReference>
<dbReference type="Proteomes" id="UP000037660">
    <property type="component" value="Unassembled WGS sequence"/>
</dbReference>
<feature type="compositionally biased region" description="Gly residues" evidence="12">
    <location>
        <begin position="151"/>
        <end position="162"/>
    </location>
</feature>
<dbReference type="Gene3D" id="3.40.50.1000">
    <property type="entry name" value="HAD superfamily/HAD-like"/>
    <property type="match status" value="1"/>
</dbReference>
<dbReference type="Gene3D" id="3.40.1110.10">
    <property type="entry name" value="Calcium-transporting ATPase, cytoplasmic domain N"/>
    <property type="match status" value="1"/>
</dbReference>
<feature type="transmembrane region" description="Helical" evidence="11">
    <location>
        <begin position="794"/>
        <end position="812"/>
    </location>
</feature>
<dbReference type="PANTHER" id="PTHR43520:SF8">
    <property type="entry name" value="P-TYPE CU(+) TRANSPORTER"/>
    <property type="match status" value="1"/>
</dbReference>
<keyword evidence="15" id="KW-1185">Reference proteome</keyword>
<dbReference type="PRINTS" id="PR00119">
    <property type="entry name" value="CATATPASE"/>
</dbReference>
<evidence type="ECO:0000256" key="5">
    <source>
        <dbReference type="ARBA" id="ARBA00022723"/>
    </source>
</evidence>
<keyword evidence="4 11" id="KW-0812">Transmembrane</keyword>
<dbReference type="CDD" id="cd02094">
    <property type="entry name" value="P-type_ATPase_Cu-like"/>
    <property type="match status" value="1"/>
</dbReference>
<feature type="region of interest" description="Disordered" evidence="12">
    <location>
        <begin position="822"/>
        <end position="841"/>
    </location>
</feature>
<dbReference type="GO" id="GO:0016887">
    <property type="term" value="F:ATP hydrolysis activity"/>
    <property type="evidence" value="ECO:0007669"/>
    <property type="project" value="InterPro"/>
</dbReference>
<evidence type="ECO:0000313" key="15">
    <source>
        <dbReference type="Proteomes" id="UP000037660"/>
    </source>
</evidence>
<dbReference type="InterPro" id="IPR023299">
    <property type="entry name" value="ATPase_P-typ_cyto_dom_N"/>
</dbReference>
<feature type="transmembrane region" description="Helical" evidence="11">
    <location>
        <begin position="771"/>
        <end position="788"/>
    </location>
</feature>
<proteinExistence type="inferred from homology"/>
<dbReference type="NCBIfam" id="TIGR01494">
    <property type="entry name" value="ATPase_P-type"/>
    <property type="match status" value="2"/>
</dbReference>
<feature type="domain" description="HMA" evidence="13">
    <location>
        <begin position="9"/>
        <end position="77"/>
    </location>
</feature>
<dbReference type="InterPro" id="IPR027256">
    <property type="entry name" value="P-typ_ATPase_IB"/>
</dbReference>
<feature type="transmembrane region" description="Helical" evidence="11">
    <location>
        <begin position="239"/>
        <end position="260"/>
    </location>
</feature>
<dbReference type="PRINTS" id="PR00942">
    <property type="entry name" value="CUATPASEI"/>
</dbReference>
<dbReference type="FunFam" id="2.70.150.10:FF:000020">
    <property type="entry name" value="Copper-exporting P-type ATPase A"/>
    <property type="match status" value="1"/>
</dbReference>
<dbReference type="InterPro" id="IPR001757">
    <property type="entry name" value="P_typ_ATPase"/>
</dbReference>
<dbReference type="PANTHER" id="PTHR43520">
    <property type="entry name" value="ATP7, ISOFORM B"/>
    <property type="match status" value="1"/>
</dbReference>
<dbReference type="PROSITE" id="PS01047">
    <property type="entry name" value="HMA_1"/>
    <property type="match status" value="1"/>
</dbReference>
<comment type="subcellular location">
    <subcellularLocation>
        <location evidence="1">Cell membrane</location>
        <topology evidence="1">Multi-pass membrane protein</topology>
    </subcellularLocation>
</comment>
<evidence type="ECO:0000256" key="8">
    <source>
        <dbReference type="ARBA" id="ARBA00022967"/>
    </source>
</evidence>
<dbReference type="SUPFAM" id="SSF55008">
    <property type="entry name" value="HMA, heavy metal-associated domain"/>
    <property type="match status" value="2"/>
</dbReference>
<dbReference type="EC" id="3.6.3.3" evidence="14"/>
<dbReference type="InterPro" id="IPR018303">
    <property type="entry name" value="ATPase_P-typ_P_site"/>
</dbReference>
<dbReference type="InterPro" id="IPR044492">
    <property type="entry name" value="P_typ_ATPase_HD_dom"/>
</dbReference>
<dbReference type="SFLD" id="SFLDF00027">
    <property type="entry name" value="p-type_atpase"/>
    <property type="match status" value="1"/>
</dbReference>
<dbReference type="Gene3D" id="3.30.70.100">
    <property type="match status" value="2"/>
</dbReference>
<evidence type="ECO:0000256" key="4">
    <source>
        <dbReference type="ARBA" id="ARBA00022692"/>
    </source>
</evidence>
<dbReference type="InterPro" id="IPR006121">
    <property type="entry name" value="HMA_dom"/>
</dbReference>
<dbReference type="NCBIfam" id="TIGR01525">
    <property type="entry name" value="ATPase-IB_hvy"/>
    <property type="match status" value="1"/>
</dbReference>
<evidence type="ECO:0000259" key="13">
    <source>
        <dbReference type="PROSITE" id="PS50846"/>
    </source>
</evidence>
<dbReference type="EMBL" id="BBYR01000084">
    <property type="protein sequence ID" value="GAP38694.1"/>
    <property type="molecule type" value="Genomic_DNA"/>
</dbReference>
<evidence type="ECO:0000256" key="7">
    <source>
        <dbReference type="ARBA" id="ARBA00022840"/>
    </source>
</evidence>
<feature type="region of interest" description="Disordered" evidence="12">
    <location>
        <begin position="147"/>
        <end position="170"/>
    </location>
</feature>
<dbReference type="GO" id="GO:0060003">
    <property type="term" value="P:copper ion export"/>
    <property type="evidence" value="ECO:0007669"/>
    <property type="project" value="UniProtKB-ARBA"/>
</dbReference>
<protein>
    <submittedName>
        <fullName evidence="14">Lead, cadmium, zinc and mercury transporting ATPase</fullName>
        <ecNumber evidence="14">3.6.3.3</ecNumber>
        <ecNumber evidence="14">3.6.3.5</ecNumber>
    </submittedName>
</protein>
<dbReference type="GO" id="GO:0005524">
    <property type="term" value="F:ATP binding"/>
    <property type="evidence" value="ECO:0007669"/>
    <property type="project" value="UniProtKB-UniRule"/>
</dbReference>
<dbReference type="STRING" id="1547922.ISF6_5247"/>
<dbReference type="PROSITE" id="PS00154">
    <property type="entry name" value="ATPASE_E1_E2"/>
    <property type="match status" value="1"/>
</dbReference>
<dbReference type="SUPFAM" id="SSF81665">
    <property type="entry name" value="Calcium ATPase, transmembrane domain M"/>
    <property type="match status" value="1"/>
</dbReference>
<feature type="transmembrane region" description="Helical" evidence="11">
    <location>
        <begin position="452"/>
        <end position="479"/>
    </location>
</feature>
<gene>
    <name evidence="14" type="ORF">ISF6_5247</name>
</gene>
<evidence type="ECO:0000256" key="11">
    <source>
        <dbReference type="RuleBase" id="RU362081"/>
    </source>
</evidence>
<evidence type="ECO:0000256" key="1">
    <source>
        <dbReference type="ARBA" id="ARBA00004651"/>
    </source>
</evidence>
<dbReference type="SFLD" id="SFLDG00002">
    <property type="entry name" value="C1.7:_P-type_atpase_like"/>
    <property type="match status" value="1"/>
</dbReference>
<dbReference type="InterPro" id="IPR023214">
    <property type="entry name" value="HAD_sf"/>
</dbReference>
<feature type="transmembrane region" description="Helical" evidence="11">
    <location>
        <begin position="182"/>
        <end position="203"/>
    </location>
</feature>
<dbReference type="NCBIfam" id="TIGR01511">
    <property type="entry name" value="ATPase-IB1_Cu"/>
    <property type="match status" value="1"/>
</dbReference>
<dbReference type="GO" id="GO:0055070">
    <property type="term" value="P:copper ion homeostasis"/>
    <property type="evidence" value="ECO:0007669"/>
    <property type="project" value="TreeGrafter"/>
</dbReference>
<comment type="caution">
    <text evidence="14">The sequence shown here is derived from an EMBL/GenBank/DDBJ whole genome shotgun (WGS) entry which is preliminary data.</text>
</comment>
<keyword evidence="8" id="KW-1278">Translocase</keyword>